<gene>
    <name evidence="1" type="ORF">FA045_00225</name>
</gene>
<reference evidence="1 2" key="1">
    <citation type="submission" date="2019-04" db="EMBL/GenBank/DDBJ databases">
        <title>Pedobacter sp. AR-2-6 sp. nov., isolated from Arctic soil.</title>
        <authorList>
            <person name="Dahal R.H."/>
            <person name="Kim D.-U."/>
        </authorList>
    </citation>
    <scope>NUCLEOTIDE SEQUENCE [LARGE SCALE GENOMIC DNA]</scope>
    <source>
        <strain evidence="1 2">AR-2-6</strain>
    </source>
</reference>
<evidence type="ECO:0000313" key="1">
    <source>
        <dbReference type="EMBL" id="TKC03029.1"/>
    </source>
</evidence>
<dbReference type="OrthoDB" id="787262at2"/>
<sequence length="326" mass="37864">MKLKHYQIFFFTIIMLSFVACKSDRKRQKETPKTALEKAEDIPANNLQFKDVNGIRFFEVKRRFKNGLSFNEDGFQQEPTWIIEFKAPDTMLAYSPEISGMESFYLHHDHGRIYNFAREFFRVRIISKDSLVLQRVQVDAMRIAGDDDPRSDVYSTYYSKKHIDKLNTTIGELQKPTKRDTAFIKKLTANSDKDPGNPKTAYPARQPVVFTPNSKNVSVKKVSTIDNLNNRKSAVDYFYPHYDIEINKAYKDFAYSFSVVVDAKGKMYVTKGYEYVLEEYREQRKRLLQGIADTYLSNLFYVIPGKTLDIPHSSEISLRVIGKVGK</sequence>
<name>A0A4U1C972_9SPHI</name>
<evidence type="ECO:0000313" key="2">
    <source>
        <dbReference type="Proteomes" id="UP000310477"/>
    </source>
</evidence>
<dbReference type="Proteomes" id="UP000310477">
    <property type="component" value="Unassembled WGS sequence"/>
</dbReference>
<dbReference type="EMBL" id="SWBO01000001">
    <property type="protein sequence ID" value="TKC03029.1"/>
    <property type="molecule type" value="Genomic_DNA"/>
</dbReference>
<dbReference type="AlphaFoldDB" id="A0A4U1C972"/>
<proteinExistence type="predicted"/>
<dbReference type="RefSeq" id="WP_136873229.1">
    <property type="nucleotide sequence ID" value="NZ_SWBO01000001.1"/>
</dbReference>
<comment type="caution">
    <text evidence="1">The sequence shown here is derived from an EMBL/GenBank/DDBJ whole genome shotgun (WGS) entry which is preliminary data.</text>
</comment>
<organism evidence="1 2">
    <name type="scientific">Pedobacter cryotolerans</name>
    <dbReference type="NCBI Taxonomy" id="2571270"/>
    <lineage>
        <taxon>Bacteria</taxon>
        <taxon>Pseudomonadati</taxon>
        <taxon>Bacteroidota</taxon>
        <taxon>Sphingobacteriia</taxon>
        <taxon>Sphingobacteriales</taxon>
        <taxon>Sphingobacteriaceae</taxon>
        <taxon>Pedobacter</taxon>
    </lineage>
</organism>
<accession>A0A4U1C972</accession>
<dbReference type="PROSITE" id="PS51257">
    <property type="entry name" value="PROKAR_LIPOPROTEIN"/>
    <property type="match status" value="1"/>
</dbReference>
<protein>
    <submittedName>
        <fullName evidence="1">Uncharacterized protein</fullName>
    </submittedName>
</protein>
<keyword evidence="2" id="KW-1185">Reference proteome</keyword>